<evidence type="ECO:0000256" key="2">
    <source>
        <dbReference type="ARBA" id="ARBA00022884"/>
    </source>
</evidence>
<dbReference type="NCBIfam" id="TIGR00086">
    <property type="entry name" value="smpB"/>
    <property type="match status" value="1"/>
</dbReference>
<keyword evidence="2 3" id="KW-0694">RNA-binding</keyword>
<dbReference type="PANTHER" id="PTHR30308:SF2">
    <property type="entry name" value="SSRA-BINDING PROTEIN"/>
    <property type="match status" value="1"/>
</dbReference>
<protein>
    <recommendedName>
        <fullName evidence="3">SsrA-binding protein</fullName>
    </recommendedName>
    <alternativeName>
        <fullName evidence="3">Small protein B</fullName>
    </alternativeName>
</protein>
<dbReference type="InterPro" id="IPR020081">
    <property type="entry name" value="SsrA-bd_prot_CS"/>
</dbReference>
<evidence type="ECO:0000256" key="3">
    <source>
        <dbReference type="HAMAP-Rule" id="MF_00023"/>
    </source>
</evidence>
<dbReference type="Proteomes" id="UP001501556">
    <property type="component" value="Unassembled WGS sequence"/>
</dbReference>
<comment type="similarity">
    <text evidence="3">Belongs to the SmpB family.</text>
</comment>
<sequence length="159" mass="18395">MCYNYPTMAKDDKPIIINIKNRRASHEYTFLAKYDAGVMLQGTEIKSIREGNVNLTDGYCLFHTDGSLWIHSIRIAPYSLGTYNNHDAMRERKLLLNKRELKQLAGKSVDQGLTIIPLRLFVTDRGFAKIEIALAQGKKLYDKRNDLKEKAQKRDMERM</sequence>
<reference evidence="5" key="1">
    <citation type="journal article" date="2019" name="Int. J. Syst. Evol. Microbiol.">
        <title>The Global Catalogue of Microorganisms (GCM) 10K type strain sequencing project: providing services to taxonomists for standard genome sequencing and annotation.</title>
        <authorList>
            <consortium name="The Broad Institute Genomics Platform"/>
            <consortium name="The Broad Institute Genome Sequencing Center for Infectious Disease"/>
            <person name="Wu L."/>
            <person name="Ma J."/>
        </authorList>
    </citation>
    <scope>NUCLEOTIDE SEQUENCE [LARGE SCALE GENOMIC DNA]</scope>
    <source>
        <strain evidence="5">JCM 17217</strain>
    </source>
</reference>
<gene>
    <name evidence="3 4" type="primary">smpB</name>
    <name evidence="4" type="ORF">GCM10022407_23750</name>
</gene>
<proteinExistence type="inferred from homology"/>
<dbReference type="PANTHER" id="PTHR30308">
    <property type="entry name" value="TMRNA-BINDING COMPONENT OF TRANS-TRANSLATION TAGGING COMPLEX"/>
    <property type="match status" value="1"/>
</dbReference>
<dbReference type="SUPFAM" id="SSF74982">
    <property type="entry name" value="Small protein B (SmpB)"/>
    <property type="match status" value="1"/>
</dbReference>
<comment type="function">
    <text evidence="3">Required for rescue of stalled ribosomes mediated by trans-translation. Binds to transfer-messenger RNA (tmRNA), required for stable association of tmRNA with ribosomes. tmRNA and SmpB together mimic tRNA shape, replacing the anticodon stem-loop with SmpB. tmRNA is encoded by the ssrA gene; the 2 termini fold to resemble tRNA(Ala) and it encodes a 'tag peptide', a short internal open reading frame. During trans-translation Ala-aminoacylated tmRNA acts like a tRNA, entering the A-site of stalled ribosomes, displacing the stalled mRNA. The ribosome then switches to translate the ORF on the tmRNA; the nascent peptide is terminated with the 'tag peptide' encoded by the tmRNA and targeted for degradation. The ribosome is freed to recommence translation, which seems to be the essential function of trans-translation.</text>
</comment>
<dbReference type="InterPro" id="IPR000037">
    <property type="entry name" value="SsrA-bd_prot"/>
</dbReference>
<name>A0ABP7Q7C2_9BACT</name>
<comment type="subcellular location">
    <subcellularLocation>
        <location evidence="3">Cytoplasm</location>
    </subcellularLocation>
    <text evidence="3">The tmRNA-SmpB complex associates with stalled 70S ribosomes.</text>
</comment>
<dbReference type="InterPro" id="IPR023620">
    <property type="entry name" value="SmpB"/>
</dbReference>
<comment type="caution">
    <text evidence="4">The sequence shown here is derived from an EMBL/GenBank/DDBJ whole genome shotgun (WGS) entry which is preliminary data.</text>
</comment>
<evidence type="ECO:0000313" key="4">
    <source>
        <dbReference type="EMBL" id="GAA3977737.1"/>
    </source>
</evidence>
<evidence type="ECO:0000256" key="1">
    <source>
        <dbReference type="ARBA" id="ARBA00022490"/>
    </source>
</evidence>
<keyword evidence="5" id="KW-1185">Reference proteome</keyword>
<evidence type="ECO:0000313" key="5">
    <source>
        <dbReference type="Proteomes" id="UP001501556"/>
    </source>
</evidence>
<accession>A0ABP7Q7C2</accession>
<organism evidence="4 5">
    <name type="scientific">Hymenobacter antarcticus</name>
    <dbReference type="NCBI Taxonomy" id="486270"/>
    <lineage>
        <taxon>Bacteria</taxon>
        <taxon>Pseudomonadati</taxon>
        <taxon>Bacteroidota</taxon>
        <taxon>Cytophagia</taxon>
        <taxon>Cytophagales</taxon>
        <taxon>Hymenobacteraceae</taxon>
        <taxon>Hymenobacter</taxon>
    </lineage>
</organism>
<dbReference type="CDD" id="cd09294">
    <property type="entry name" value="SmpB"/>
    <property type="match status" value="1"/>
</dbReference>
<dbReference type="PROSITE" id="PS01317">
    <property type="entry name" value="SSRP"/>
    <property type="match status" value="1"/>
</dbReference>
<dbReference type="HAMAP" id="MF_00023">
    <property type="entry name" value="SmpB"/>
    <property type="match status" value="1"/>
</dbReference>
<keyword evidence="1 3" id="KW-0963">Cytoplasm</keyword>
<dbReference type="Pfam" id="PF01668">
    <property type="entry name" value="SmpB"/>
    <property type="match status" value="1"/>
</dbReference>
<dbReference type="EMBL" id="BAABDI010000015">
    <property type="protein sequence ID" value="GAA3977737.1"/>
    <property type="molecule type" value="Genomic_DNA"/>
</dbReference>
<dbReference type="NCBIfam" id="NF003843">
    <property type="entry name" value="PRK05422.1"/>
    <property type="match status" value="1"/>
</dbReference>
<dbReference type="Gene3D" id="2.40.280.10">
    <property type="match status" value="1"/>
</dbReference>